<evidence type="ECO:0000256" key="2">
    <source>
        <dbReference type="ARBA" id="ARBA00022723"/>
    </source>
</evidence>
<evidence type="ECO:0000256" key="1">
    <source>
        <dbReference type="ARBA" id="ARBA00022691"/>
    </source>
</evidence>
<dbReference type="Proteomes" id="UP001254848">
    <property type="component" value="Unassembled WGS sequence"/>
</dbReference>
<dbReference type="InterPro" id="IPR013785">
    <property type="entry name" value="Aldolase_TIM"/>
</dbReference>
<keyword evidence="1" id="KW-0949">S-adenosyl-L-methionine</keyword>
<keyword evidence="2" id="KW-0479">Metal-binding</keyword>
<dbReference type="SFLD" id="SFLDS00029">
    <property type="entry name" value="Radical_SAM"/>
    <property type="match status" value="1"/>
</dbReference>
<name>A0ABU3P252_9FIRM</name>
<reference evidence="6 7" key="1">
    <citation type="submission" date="2023-07" db="EMBL/GenBank/DDBJ databases">
        <title>The novel representative of Negativicutes class, Anaeroselena agilis gen. nov. sp. nov.</title>
        <authorList>
            <person name="Prokofeva M.I."/>
            <person name="Elcheninov A.G."/>
            <person name="Klyukina A."/>
            <person name="Kublanov I.V."/>
            <person name="Frolov E.N."/>
            <person name="Podosokorskaya O.A."/>
        </authorList>
    </citation>
    <scope>NUCLEOTIDE SEQUENCE [LARGE SCALE GENOMIC DNA]</scope>
    <source>
        <strain evidence="6 7">4137-cl</strain>
    </source>
</reference>
<sequence length="287" mass="30262">MEGLGELEAKCWAIREENFPPVITLSYPTQTTTVSVTGADCALDCAHCGGVYLRRMTPLATVAGRGEGLGPSCLISGGCTAGGGVPLAVHAGRLAALKSGRRFNIHTGLIDDADIDVVAPLADTVSFDFVGADDTIREVFGLNRKVADYAACYHKLRARCRVAPHVCIGLHGGEIRGEYQALALLKLLGADSLTLIVFTPTRGTRYAGRKPPDLDAALTVMAAARQLFPDVPVRLGCMRPGGRYRDTMDQAAVRLGFNAIVKPTPAAVRLAESLGLTAVGRGECCVL</sequence>
<dbReference type="SFLD" id="SFLDG01113">
    <property type="entry name" value="Uncharacterised_Radical_SAM_Su"/>
    <property type="match status" value="1"/>
</dbReference>
<dbReference type="InterPro" id="IPR006638">
    <property type="entry name" value="Elp3/MiaA/NifB-like_rSAM"/>
</dbReference>
<evidence type="ECO:0000313" key="7">
    <source>
        <dbReference type="Proteomes" id="UP001254848"/>
    </source>
</evidence>
<comment type="caution">
    <text evidence="6">The sequence shown here is derived from an EMBL/GenBank/DDBJ whole genome shotgun (WGS) entry which is preliminary data.</text>
</comment>
<dbReference type="EMBL" id="JAUOZS010000001">
    <property type="protein sequence ID" value="MDT8903119.1"/>
    <property type="molecule type" value="Genomic_DNA"/>
</dbReference>
<dbReference type="InterPro" id="IPR058240">
    <property type="entry name" value="rSAM_sf"/>
</dbReference>
<dbReference type="Gene3D" id="3.20.20.70">
    <property type="entry name" value="Aldolase class I"/>
    <property type="match status" value="1"/>
</dbReference>
<dbReference type="PANTHER" id="PTHR43288:SF2">
    <property type="entry name" value="RADICAL SAM CORE DOMAIN-CONTAINING PROTEIN"/>
    <property type="match status" value="1"/>
</dbReference>
<organism evidence="6 7">
    <name type="scientific">Anaeroselena agilis</name>
    <dbReference type="NCBI Taxonomy" id="3063788"/>
    <lineage>
        <taxon>Bacteria</taxon>
        <taxon>Bacillati</taxon>
        <taxon>Bacillota</taxon>
        <taxon>Negativicutes</taxon>
        <taxon>Acetonemataceae</taxon>
        <taxon>Anaeroselena</taxon>
    </lineage>
</organism>
<proteinExistence type="predicted"/>
<evidence type="ECO:0000256" key="3">
    <source>
        <dbReference type="ARBA" id="ARBA00023004"/>
    </source>
</evidence>
<feature type="domain" description="Elp3/MiaA/NifB-like radical SAM core" evidence="5">
    <location>
        <begin position="31"/>
        <end position="223"/>
    </location>
</feature>
<dbReference type="InterPro" id="IPR007197">
    <property type="entry name" value="rSAM"/>
</dbReference>
<accession>A0ABU3P252</accession>
<protein>
    <submittedName>
        <fullName evidence="6">Radical SAM protein</fullName>
    </submittedName>
</protein>
<evidence type="ECO:0000256" key="4">
    <source>
        <dbReference type="ARBA" id="ARBA00023014"/>
    </source>
</evidence>
<dbReference type="RefSeq" id="WP_413781580.1">
    <property type="nucleotide sequence ID" value="NZ_JAUOZS010000001.1"/>
</dbReference>
<keyword evidence="4" id="KW-0411">Iron-sulfur</keyword>
<evidence type="ECO:0000313" key="6">
    <source>
        <dbReference type="EMBL" id="MDT8903119.1"/>
    </source>
</evidence>
<keyword evidence="3" id="KW-0408">Iron</keyword>
<keyword evidence="7" id="KW-1185">Reference proteome</keyword>
<gene>
    <name evidence="6" type="ORF">Q4T40_17940</name>
</gene>
<dbReference type="SMART" id="SM00729">
    <property type="entry name" value="Elp3"/>
    <property type="match status" value="1"/>
</dbReference>
<evidence type="ECO:0000259" key="5">
    <source>
        <dbReference type="SMART" id="SM00729"/>
    </source>
</evidence>
<dbReference type="PANTHER" id="PTHR43288">
    <property type="entry name" value="BIOTIN SYNTHASE-RELATED PROTEIN, RADICAL SAM SUPERFAMILY"/>
    <property type="match status" value="1"/>
</dbReference>
<dbReference type="SUPFAM" id="SSF102114">
    <property type="entry name" value="Radical SAM enzymes"/>
    <property type="match status" value="1"/>
</dbReference>